<dbReference type="AlphaFoldDB" id="A0A8H7QWF7"/>
<evidence type="ECO:0000313" key="2">
    <source>
        <dbReference type="Proteomes" id="UP000650833"/>
    </source>
</evidence>
<reference evidence="1" key="1">
    <citation type="submission" date="2020-12" db="EMBL/GenBank/DDBJ databases">
        <title>Metabolic potential, ecology and presence of endohyphal bacteria is reflected in genomic diversity of Mucoromycotina.</title>
        <authorList>
            <person name="Muszewska A."/>
            <person name="Okrasinska A."/>
            <person name="Steczkiewicz K."/>
            <person name="Drgas O."/>
            <person name="Orlowska M."/>
            <person name="Perlinska-Lenart U."/>
            <person name="Aleksandrzak-Piekarczyk T."/>
            <person name="Szatraj K."/>
            <person name="Zielenkiewicz U."/>
            <person name="Pilsyk S."/>
            <person name="Malc E."/>
            <person name="Mieczkowski P."/>
            <person name="Kruszewska J.S."/>
            <person name="Biernat P."/>
            <person name="Pawlowska J."/>
        </authorList>
    </citation>
    <scope>NUCLEOTIDE SEQUENCE</scope>
    <source>
        <strain evidence="1">CBS 226.32</strain>
    </source>
</reference>
<name>A0A8H7QWF7_9FUNG</name>
<evidence type="ECO:0000313" key="1">
    <source>
        <dbReference type="EMBL" id="KAG2199035.1"/>
    </source>
</evidence>
<comment type="caution">
    <text evidence="1">The sequence shown here is derived from an EMBL/GenBank/DDBJ whole genome shotgun (WGS) entry which is preliminary data.</text>
</comment>
<organism evidence="1 2">
    <name type="scientific">Mucor plumbeus</name>
    <dbReference type="NCBI Taxonomy" id="97098"/>
    <lineage>
        <taxon>Eukaryota</taxon>
        <taxon>Fungi</taxon>
        <taxon>Fungi incertae sedis</taxon>
        <taxon>Mucoromycota</taxon>
        <taxon>Mucoromycotina</taxon>
        <taxon>Mucoromycetes</taxon>
        <taxon>Mucorales</taxon>
        <taxon>Mucorineae</taxon>
        <taxon>Mucoraceae</taxon>
        <taxon>Mucor</taxon>
    </lineage>
</organism>
<keyword evidence="2" id="KW-1185">Reference proteome</keyword>
<dbReference type="OrthoDB" id="2289822at2759"/>
<dbReference type="Proteomes" id="UP000650833">
    <property type="component" value="Unassembled WGS sequence"/>
</dbReference>
<dbReference type="EMBL" id="JAEPRC010000368">
    <property type="protein sequence ID" value="KAG2199035.1"/>
    <property type="molecule type" value="Genomic_DNA"/>
</dbReference>
<gene>
    <name evidence="1" type="ORF">INT46_010275</name>
</gene>
<protein>
    <submittedName>
        <fullName evidence="1">Uncharacterized protein</fullName>
    </submittedName>
</protein>
<proteinExistence type="predicted"/>
<accession>A0A8H7QWF7</accession>
<sequence length="361" mass="41621">MQMMWYYSKSDFFHGDKEFFGIKSSSPFTKLNSFCLPFHAVDEFHLFHNVGVLLIELLSVNSSKNVENNTCYKYLYQPSEDDLIERKLSNSSQWPYPFDISSEDLKEITFLVEMSKSTIPTSTFELSFTGPISGKPHGYRGVDNIEALLNLIPTLFVPRLKYSTAKKPVLALCKAASLILKRNIDSDDLSIIERCVKQWFDLKDEINNRNILPGVMRPNLHLLYHVPYIIMPMGVLRSYSARSMERAIQMYKQRIKTRNSVDENIGNVLLKMNFQGYIKSLSWNIDEELNLLAPRTYSNNTFMQHKEDLDLQLWSPIKEECSLCNLPLGVDSNSFLDALQKYCLCEPYFSTAKLPDNPLAP</sequence>